<dbReference type="EMBL" id="JANBUN010002082">
    <property type="protein sequence ID" value="KAJ2795717.1"/>
    <property type="molecule type" value="Genomic_DNA"/>
</dbReference>
<reference evidence="1" key="1">
    <citation type="submission" date="2022-07" db="EMBL/GenBank/DDBJ databases">
        <title>Phylogenomic reconstructions and comparative analyses of Kickxellomycotina fungi.</title>
        <authorList>
            <person name="Reynolds N.K."/>
            <person name="Stajich J.E."/>
            <person name="Barry K."/>
            <person name="Grigoriev I.V."/>
            <person name="Crous P."/>
            <person name="Smith M.E."/>
        </authorList>
    </citation>
    <scope>NUCLEOTIDE SEQUENCE</scope>
    <source>
        <strain evidence="1">BCRC 34780</strain>
    </source>
</reference>
<keyword evidence="2" id="KW-1185">Reference proteome</keyword>
<feature type="non-terminal residue" evidence="1">
    <location>
        <position position="1"/>
    </location>
</feature>
<dbReference type="Proteomes" id="UP001140087">
    <property type="component" value="Unassembled WGS sequence"/>
</dbReference>
<evidence type="ECO:0000313" key="2">
    <source>
        <dbReference type="Proteomes" id="UP001140087"/>
    </source>
</evidence>
<organism evidence="1 2">
    <name type="scientific">Coemansia helicoidea</name>
    <dbReference type="NCBI Taxonomy" id="1286919"/>
    <lineage>
        <taxon>Eukaryota</taxon>
        <taxon>Fungi</taxon>
        <taxon>Fungi incertae sedis</taxon>
        <taxon>Zoopagomycota</taxon>
        <taxon>Kickxellomycotina</taxon>
        <taxon>Kickxellomycetes</taxon>
        <taxon>Kickxellales</taxon>
        <taxon>Kickxellaceae</taxon>
        <taxon>Coemansia</taxon>
    </lineage>
</organism>
<proteinExistence type="predicted"/>
<evidence type="ECO:0000313" key="1">
    <source>
        <dbReference type="EMBL" id="KAJ2795717.1"/>
    </source>
</evidence>
<name>A0ACC1KV77_9FUNG</name>
<sequence>FDLDDVPQVPTGPADDTADAGQQAPDAEAAALTPATPDDAAAGPVVFSTRKVFDGQAVAQRMGLEPGADVPRAVLGAVCELLAVRPADEARQGQADTGAWAVSAGKTVTISAPPVASADSLPSLSISWAWEEEELATRALAVVNRVLG</sequence>
<gene>
    <name evidence="1" type="ORF">H4R21_005000</name>
</gene>
<accession>A0ACC1KV77</accession>
<comment type="caution">
    <text evidence="1">The sequence shown here is derived from an EMBL/GenBank/DDBJ whole genome shotgun (WGS) entry which is preliminary data.</text>
</comment>
<protein>
    <submittedName>
        <fullName evidence="1">Uncharacterized protein</fullName>
    </submittedName>
</protein>